<name>A0AAU7DYA6_9MICO</name>
<accession>A0AAU7DYA6</accession>
<organism evidence="1">
    <name type="scientific">Jonesiaceae bacterium BS-20</name>
    <dbReference type="NCBI Taxonomy" id="3120821"/>
    <lineage>
        <taxon>Bacteria</taxon>
        <taxon>Bacillati</taxon>
        <taxon>Actinomycetota</taxon>
        <taxon>Actinomycetes</taxon>
        <taxon>Micrococcales</taxon>
        <taxon>Jonesiaceae</taxon>
    </lineage>
</organism>
<gene>
    <name evidence="1" type="ORF">V5R04_00390</name>
</gene>
<reference evidence="1" key="1">
    <citation type="submission" date="2024-02" db="EMBL/GenBank/DDBJ databases">
        <title>Tomenella chthoni gen. nov. sp. nov., a member of the family Jonesiaceae isolated from bat guano.</title>
        <authorList>
            <person name="Miller S.L."/>
            <person name="King J."/>
            <person name="Sankaranarayanan K."/>
            <person name="Lawson P.A."/>
        </authorList>
    </citation>
    <scope>NUCLEOTIDE SEQUENCE</scope>
    <source>
        <strain evidence="1">BS-20</strain>
    </source>
</reference>
<protein>
    <submittedName>
        <fullName evidence="1">Uncharacterized protein</fullName>
    </submittedName>
</protein>
<dbReference type="EMBL" id="CP146203">
    <property type="protein sequence ID" value="XBH21721.1"/>
    <property type="molecule type" value="Genomic_DNA"/>
</dbReference>
<dbReference type="AlphaFoldDB" id="A0AAU7DYA6"/>
<sequence>MAAPILKDAQGEISSGFKPDRIQAIIQAAHAGNTAKTANAGNAANTVNAVKAGVEQQATRMGR</sequence>
<proteinExistence type="predicted"/>
<evidence type="ECO:0000313" key="1">
    <source>
        <dbReference type="EMBL" id="XBH21721.1"/>
    </source>
</evidence>